<dbReference type="GO" id="GO:0004803">
    <property type="term" value="F:transposase activity"/>
    <property type="evidence" value="ECO:0007669"/>
    <property type="project" value="UniProtKB-UniRule"/>
</dbReference>
<dbReference type="AlphaFoldDB" id="A0A7M1B1V8"/>
<keyword evidence="8" id="KW-1185">Reference proteome</keyword>
<dbReference type="InterPro" id="IPR001207">
    <property type="entry name" value="Transposase_mutator"/>
</dbReference>
<sequence>MKIDLNKIEFDMNEFGALLLQDKQEGFRRIGEKFLNAVLEMEFAERIGAQKHERTGEREDYRNGHKERRLKTTLGELNLLRPYARVGKFDTKLFANYSRIDKALSSIIVESYLKGVSTRKVESIVGELGIELSHETVSRLSHELDELVTEFKTSDLQEHYPYLYIDATYLKVFDGVRFVSSAVMVAIGVNTTGTREILDITPMESESFATYTEFFDGLKDRGIKKVDLIISDGHRGIKKAAKESFVGSSWQFCSVHLKRNLMKIVAKKDLEEVLDDLKEVLKSKSFEEAISAANSMIATYEDSKPRLAKFLMDNLYDSCTYLTFPSTHWRKLHSTNIVERFNKEIKRRTKVIGAFPNEGSILRLLVPLAIDTNAKWLGRNYVSWDNLVQFQKAEDEFTEIF</sequence>
<dbReference type="EMBL" id="CP041235">
    <property type="protein sequence ID" value="QOP43749.1"/>
    <property type="molecule type" value="Genomic_DNA"/>
</dbReference>
<gene>
    <name evidence="7" type="ORF">FJR45_07220</name>
</gene>
<evidence type="ECO:0000256" key="2">
    <source>
        <dbReference type="ARBA" id="ARBA00010961"/>
    </source>
</evidence>
<comment type="similarity">
    <text evidence="2 6">Belongs to the transposase mutator family.</text>
</comment>
<accession>A0A7M1B1V8</accession>
<proteinExistence type="inferred from homology"/>
<keyword evidence="4 6" id="KW-0238">DNA-binding</keyword>
<organism evidence="7 8">
    <name type="scientific">Sulfurimonas sediminis</name>
    <dbReference type="NCBI Taxonomy" id="2590020"/>
    <lineage>
        <taxon>Bacteria</taxon>
        <taxon>Pseudomonadati</taxon>
        <taxon>Campylobacterota</taxon>
        <taxon>Epsilonproteobacteria</taxon>
        <taxon>Campylobacterales</taxon>
        <taxon>Sulfurimonadaceae</taxon>
        <taxon>Sulfurimonas</taxon>
    </lineage>
</organism>
<dbReference type="GO" id="GO:0003677">
    <property type="term" value="F:DNA binding"/>
    <property type="evidence" value="ECO:0007669"/>
    <property type="project" value="UniProtKB-UniRule"/>
</dbReference>
<evidence type="ECO:0000256" key="6">
    <source>
        <dbReference type="RuleBase" id="RU365089"/>
    </source>
</evidence>
<dbReference type="PANTHER" id="PTHR33217:SF7">
    <property type="entry name" value="TRANSPOSASE FOR INSERTION SEQUENCE ELEMENT IS1081"/>
    <property type="match status" value="1"/>
</dbReference>
<evidence type="ECO:0000256" key="3">
    <source>
        <dbReference type="ARBA" id="ARBA00022578"/>
    </source>
</evidence>
<evidence type="ECO:0000256" key="5">
    <source>
        <dbReference type="ARBA" id="ARBA00023172"/>
    </source>
</evidence>
<dbReference type="GO" id="GO:0006313">
    <property type="term" value="P:DNA transposition"/>
    <property type="evidence" value="ECO:0007669"/>
    <property type="project" value="UniProtKB-UniRule"/>
</dbReference>
<dbReference type="Proteomes" id="UP000593719">
    <property type="component" value="Chromosome"/>
</dbReference>
<keyword evidence="6" id="KW-0814">Transposable element</keyword>
<protein>
    <recommendedName>
        <fullName evidence="6">Mutator family transposase</fullName>
    </recommendedName>
</protein>
<keyword evidence="5 6" id="KW-0233">DNA recombination</keyword>
<evidence type="ECO:0000256" key="1">
    <source>
        <dbReference type="ARBA" id="ARBA00002190"/>
    </source>
</evidence>
<dbReference type="PANTHER" id="PTHR33217">
    <property type="entry name" value="TRANSPOSASE FOR INSERTION SEQUENCE ELEMENT IS1081"/>
    <property type="match status" value="1"/>
</dbReference>
<dbReference type="Pfam" id="PF00872">
    <property type="entry name" value="Transposase_mut"/>
    <property type="match status" value="1"/>
</dbReference>
<comment type="function">
    <text evidence="1 6">Required for the transposition of the insertion element.</text>
</comment>
<dbReference type="KEGG" id="ssei:FJR45_07220"/>
<evidence type="ECO:0000313" key="7">
    <source>
        <dbReference type="EMBL" id="QOP43749.1"/>
    </source>
</evidence>
<dbReference type="NCBIfam" id="NF033543">
    <property type="entry name" value="transpos_IS256"/>
    <property type="match status" value="1"/>
</dbReference>
<evidence type="ECO:0000313" key="8">
    <source>
        <dbReference type="Proteomes" id="UP000593719"/>
    </source>
</evidence>
<reference evidence="7 8" key="1">
    <citation type="submission" date="2019-06" db="EMBL/GenBank/DDBJ databases">
        <title>Sulfurimonas gotlandica sp. nov., a chemoautotrophic and psychrotolerant epsilonproteobacterium isolated from a pelagic redoxcline, and an emended description of the genus Sulfurimonas.</title>
        <authorList>
            <person name="Wang S."/>
            <person name="Jiang L."/>
            <person name="Shao Z."/>
        </authorList>
    </citation>
    <scope>NUCLEOTIDE SEQUENCE [LARGE SCALE GENOMIC DNA]</scope>
    <source>
        <strain evidence="7 8">S2-6</strain>
    </source>
</reference>
<evidence type="ECO:0000256" key="4">
    <source>
        <dbReference type="ARBA" id="ARBA00023125"/>
    </source>
</evidence>
<dbReference type="RefSeq" id="WP_193149938.1">
    <property type="nucleotide sequence ID" value="NZ_CP041235.1"/>
</dbReference>
<keyword evidence="3 6" id="KW-0815">Transposition</keyword>
<name>A0A7M1B1V8_9BACT</name>